<evidence type="ECO:0000256" key="2">
    <source>
        <dbReference type="SAM" id="Phobius"/>
    </source>
</evidence>
<comment type="caution">
    <text evidence="4">The sequence shown here is derived from an EMBL/GenBank/DDBJ whole genome shotgun (WGS) entry which is preliminary data.</text>
</comment>
<dbReference type="EMBL" id="WTYE01000001">
    <property type="protein sequence ID" value="MXP31255.1"/>
    <property type="molecule type" value="Genomic_DNA"/>
</dbReference>
<feature type="region of interest" description="Disordered" evidence="1">
    <location>
        <begin position="18"/>
        <end position="55"/>
    </location>
</feature>
<keyword evidence="5" id="KW-1185">Reference proteome</keyword>
<feature type="region of interest" description="Disordered" evidence="1">
    <location>
        <begin position="2670"/>
        <end position="2691"/>
    </location>
</feature>
<dbReference type="EMBL" id="WTYE01000001">
    <property type="protein sequence ID" value="MXP34015.1"/>
    <property type="molecule type" value="Genomic_DNA"/>
</dbReference>
<evidence type="ECO:0000313" key="4">
    <source>
        <dbReference type="EMBL" id="MXP34015.1"/>
    </source>
</evidence>
<dbReference type="OrthoDB" id="511546at2"/>
<proteinExistence type="predicted"/>
<reference evidence="4 5" key="1">
    <citation type="submission" date="2019-12" db="EMBL/GenBank/DDBJ databases">
        <title>Genomic-based taxomic classification of the family Erythrobacteraceae.</title>
        <authorList>
            <person name="Xu L."/>
        </authorList>
    </citation>
    <scope>NUCLEOTIDE SEQUENCE [LARGE SCALE GENOMIC DNA]</scope>
    <source>
        <strain evidence="4 5">JCM 16677</strain>
    </source>
</reference>
<feature type="compositionally biased region" description="Low complexity" evidence="1">
    <location>
        <begin position="18"/>
        <end position="31"/>
    </location>
</feature>
<feature type="region of interest" description="Disordered" evidence="1">
    <location>
        <begin position="589"/>
        <end position="707"/>
    </location>
</feature>
<sequence>MSTESLYAAYGYDPLHDPAIQAAFEPPAQEEQPPRQRQRRSGRRGGVIAQGDGPNQIIFNAFQQDSRPEQGPLLVLSKVASLKLSSALAPPASSLGVDPAKLTQNSDDEVGNLPDFRGAFSNAVASVRAAMTSLDRETRSVERETASFLRSQHQERQQSLDLNLRTLSTDLVLARRDLSSSVDGWLFHLDMSGARMASDFESAASAAKRSLRERKDAYDRDLDPVIQERASLISRIIEGEQLLYDNSRAASDAMENLRQNPQSANLEDVVVRGIDTGWSALDHLNEGPSGYGALLTTATKEAIIEFVPGRADLVKQKIADNYEQIANTLIASFRCIPCKIDSGIAGIAGFVYQVAELGPRQVDELLASSLSSLNETVASLRESALEAGESADENLVAGHDGMRDILQQTAEAEEDAEAAQASAQVQAIIDRLEANRDALPASADGIRQRLIETAEAQGLTPIQFAQQAMESADSLLSQVAGILESEPDLAQASILTVQEALIERAVEAGRLRSDQLDEARSKRREAIAQAGEGVSKQVRKAMSDLRPITKSFAETAENFLPDVDEGYTQAVQRMHAAIDQAGYAVDVAMTGTSNRSPGGGGEEGGDSSTAQYQSTERSTAGPGAEGGDSQAERTPAPQPPPPETCDGCGGEETNQSIPEDEGATSSQSSDATSSSEPNTGTSDGSMSVDPGMSMPADPLSPTGYADRMRDISQSPMTHDVMEKLVTDAKEKVPGGLTTRGSQINTLLDVYLNADIDAILGKVEGITATHGQFFERFFGTNSRGWGLRRTFRHWVMNELSWPSTMDAKIKTFNDSLDGDVTGAAINRLTAAMVGWNDSATMESVMNNLTPSQLEALRAAPPSQLKELRSGMNREELERFNLMMSGGAEAVRATELRREVDRLRWEEGIGEKGGQKVMEAIRTAEQSAGSWAAEADAGRQRRDLFELEHGEVQQQRSQRSFRETETAFAGLRGVSQQARRGAATTSEDPGSTLMNYATASRDRFRRVYDERLGHYTWEQYTQEFDPEYARVIEMGMTHGFDSEEALAAELYAETHRSRGDPRPEVMQRVLQPSGADAVRMGGYNAQARESGLETAEEKRRRIFALYAEYSADSQGMSLQDAPSTEDVQAEISGHINSAFEDDANARDMMNGWVNNARGDPVATMEYAIANENFDVARTQLSRMDRTEIDALMRDWNTAHPGGPSFEEAMGLGEHRFSATDYLLPVLLGPTGIALNAARGANYNWSAAFSGDEANELELLMNGVPQNEYEAGHIAQRTMDMQIEQSTFAGQALAYREYSDLVENANRLRIMMGTDDIELDSMGRITATDPTTGQPVIAGNFNPDGSFDPPEGTTAGDFNAAMGLARFYSDNYTQAVDRVANYIATAIVMTAAIVTTFLTGGAAASIWIPMLVTMGAGVLAMGTTMMIKGNRYSKDQMLTDLATNIVSAATAGLGGAATVYLRGAATAGQAGGRAALGALSKSWRMSEEALSLAVRGADKVDDAARLVGGAAGAADDIARAGGQLAQPKMWQNMVVGGLSGGASGATAAAMDPRFKNSEDYWSNVAHGFGRGFLSGAAGAGITEAAMRGGGQILNRLGRDRAQRLARQMNISDDEMAEFIFRNAEAFSSRGYMDILNRSLSGGLSGSLSKGLELGYDRFLLNKRITAATFAEEMFWAGLQNAFQSSAEGVAEGARRRFVKGDAAEHRWNEDQGWAEQRRAMEAEAANDNAAPDDPHAFRDAGFASEDGDSSLPKALRDLQPPAMGDDNVEYIGTDGLPAIPRFAGPDDSTGSLDLAGQPLGHDRGILEGSTTQLDLGDGATEPQLVQTLRPAHTRNGKDIAARIVADLTDPAVLAGTTFPARTEIIGAPPTDHSVALRNYHALRAHNPKLEVGLAFNVKTGQYAVVQGAAFSVHHPQPAANWVMKRHAHPTIESGDPIGQLTNILPSGIGADVTNFVSDAILSLSASRMGAAGEFATTIDVRIGNQDLETVFRVTPREDGRHHMELTFYDPRARQVVKKEFSSAREYAQFAAQETGNQRFLGRHRERIQTTSFLGEGHPDGRHISRSLIGGEDPVHQRQLGSADRDEVLALATAMRRAADSGASMRDFDDTLKALGLVGDADSMIRLHAVINDETIDIDTRRLLSDQVLGATRRDLVERGELSPGEPLLMLFHGATDTRARSIIEGGIDMSRRPGGATDDFADGLYVTQHLESAFVYTKPKGPSDREATGAVVPYIVRGRDLGEVVDVSPGGAHRAAFERFVQENSQLLGKMRIKPSELERIMAQPPGADLPFGTFDGEARGILFQAFLDSLGGPQARPDIVFGDLGGTLTSGRQFAGGATDQAAVKSTRLAEVLNQQHVRSRGFASEEGSDASAPKRSWDDQKAAVTAKLTPKERALFEAFDRRIGRWLGESADDFRTLLLTSQSGSDTAMTDFLQGLSGKTTPHWTALKERLSSRFGFELTDARLALALAVFEKRYRRVMQADIEVSSGTPDIETDSTRLPNTTDEGFVDSFVTRVVEADELEAIRTAFAGKDAEATAEQEGGSATSTDIDADASFRDALRNFAKKVKAGEIDADADTLANILPELREFLRRSASARKFKFAEGQSDEIFGVKSTGEHMWPARYKKSLEAAIVAQAFEAGSDFPSIGQNSDIDPLSGLPQSQAAALKLIIGPDSQSTDTPTADTADGGVGSEQTPSLIRQLISSEDIDHTKLVAQDLAPELIRHLLGISDDTDTHVTIGRDFLDATDASENLQGLVKKVVRGAVDVEVTVDGDLQTIRVPVSAAWSLLGQDSNPLLPFVAAAIKQARQDDINELRNLFGYSDYGEADSYGTIALATDGTKPALDQDQMYLGVNNQFAPSLTVLDESAGASFISSNRLADLEYAGATEFKDHAEFHAILAMWRANGGDMPDVVELYVDRIACGACRKHLESVRRIFGIPTLVVHAVGHDKFGSIAFR</sequence>
<protein>
    <submittedName>
        <fullName evidence="4">Uncharacterized protein</fullName>
    </submittedName>
</protein>
<keyword evidence="2" id="KW-0812">Transmembrane</keyword>
<feature type="compositionally biased region" description="Low complexity" evidence="1">
    <location>
        <begin position="2670"/>
        <end position="2684"/>
    </location>
</feature>
<evidence type="ECO:0000256" key="1">
    <source>
        <dbReference type="SAM" id="MobiDB-lite"/>
    </source>
</evidence>
<name>A0A845AXQ7_9SPHN</name>
<feature type="region of interest" description="Disordered" evidence="1">
    <location>
        <begin position="2358"/>
        <end position="2377"/>
    </location>
</feature>
<accession>A0A845AXQ7</accession>
<dbReference type="Proteomes" id="UP000446786">
    <property type="component" value="Unassembled WGS sequence"/>
</dbReference>
<gene>
    <name evidence="3" type="ORF">GRI94_05375</name>
    <name evidence="4" type="ORF">GRI94_19465</name>
</gene>
<keyword evidence="2" id="KW-1133">Transmembrane helix</keyword>
<feature type="compositionally biased region" description="Polar residues" evidence="1">
    <location>
        <begin position="676"/>
        <end position="685"/>
    </location>
</feature>
<evidence type="ECO:0000313" key="5">
    <source>
        <dbReference type="Proteomes" id="UP000446786"/>
    </source>
</evidence>
<organism evidence="4 5">
    <name type="scientific">Parerythrobacter jejuensis</name>
    <dbReference type="NCBI Taxonomy" id="795812"/>
    <lineage>
        <taxon>Bacteria</taxon>
        <taxon>Pseudomonadati</taxon>
        <taxon>Pseudomonadota</taxon>
        <taxon>Alphaproteobacteria</taxon>
        <taxon>Sphingomonadales</taxon>
        <taxon>Erythrobacteraceae</taxon>
        <taxon>Parerythrobacter</taxon>
    </lineage>
</organism>
<dbReference type="SUPFAM" id="SSF56399">
    <property type="entry name" value="ADP-ribosylation"/>
    <property type="match status" value="1"/>
</dbReference>
<feature type="compositionally biased region" description="Low complexity" evidence="1">
    <location>
        <begin position="663"/>
        <end position="675"/>
    </location>
</feature>
<feature type="compositionally biased region" description="Polar residues" evidence="1">
    <location>
        <begin position="606"/>
        <end position="618"/>
    </location>
</feature>
<keyword evidence="2" id="KW-0472">Membrane</keyword>
<evidence type="ECO:0000313" key="3">
    <source>
        <dbReference type="EMBL" id="MXP31255.1"/>
    </source>
</evidence>
<dbReference type="Gene3D" id="3.90.175.10">
    <property type="entry name" value="Diphtheria Toxin, domain 1"/>
    <property type="match status" value="1"/>
</dbReference>
<feature type="transmembrane region" description="Helical" evidence="2">
    <location>
        <begin position="1403"/>
        <end position="1424"/>
    </location>
</feature>
<dbReference type="RefSeq" id="WP_160778716.1">
    <property type="nucleotide sequence ID" value="NZ_BAAAZF010000001.1"/>
</dbReference>